<dbReference type="InterPro" id="IPR013589">
    <property type="entry name" value="Bac_transglu_N"/>
</dbReference>
<sequence>MLKLTVKHSTVYRYRQPVSFGEHRLMFRPRGSHDLRVIDTALSINPAAQITWMHDVFSNSIAVVQFAEQAEELRFESRIEIEHFGLNSPVFHVDEYAQTFPFCYDADEAADLGRCDERHYPDPQRRIDAWARSFLEQGLNSNTQDVLFQINLAINRQFTYQRRYSVGVQSPLETLNLGSGTCRDLAVFMMEAVRSLGFAARFVSGYLYDPLLDSNAPVTGQGAMTVEGADRVKVAVRGSGDTHAWVQVYIPGAGWVEYDPTNGLVGGANLIKVAVARDPSQAIPLQGSYIGSSDAFEEMQVDVEVSTGDSSS</sequence>
<dbReference type="PANTHER" id="PTHR33490">
    <property type="entry name" value="BLR5614 PROTEIN-RELATED"/>
    <property type="match status" value="1"/>
</dbReference>
<protein>
    <submittedName>
        <fullName evidence="2">Transglutaminase family protein</fullName>
    </submittedName>
</protein>
<dbReference type="Gene3D" id="3.10.620.30">
    <property type="match status" value="1"/>
</dbReference>
<dbReference type="Proteomes" id="UP000315252">
    <property type="component" value="Unassembled WGS sequence"/>
</dbReference>
<dbReference type="AlphaFoldDB" id="A0A545TR03"/>
<comment type="caution">
    <text evidence="2">The sequence shown here is derived from an EMBL/GenBank/DDBJ whole genome shotgun (WGS) entry which is preliminary data.</text>
</comment>
<accession>A0A545TR03</accession>
<evidence type="ECO:0000313" key="3">
    <source>
        <dbReference type="Proteomes" id="UP000315252"/>
    </source>
</evidence>
<dbReference type="RefSeq" id="WP_142896828.1">
    <property type="nucleotide sequence ID" value="NZ_ML660055.1"/>
</dbReference>
<dbReference type="SUPFAM" id="SSF54001">
    <property type="entry name" value="Cysteine proteinases"/>
    <property type="match status" value="1"/>
</dbReference>
<gene>
    <name evidence="2" type="ORF">FKG95_13095</name>
</gene>
<reference evidence="2 3" key="1">
    <citation type="submission" date="2019-06" db="EMBL/GenBank/DDBJ databases">
        <title>Whole genome sequence for Rhodospirillaceae sp. R148.</title>
        <authorList>
            <person name="Wang G."/>
        </authorList>
    </citation>
    <scope>NUCLEOTIDE SEQUENCE [LARGE SCALE GENOMIC DNA]</scope>
    <source>
        <strain evidence="2 3">R148</strain>
    </source>
</reference>
<dbReference type="InterPro" id="IPR002931">
    <property type="entry name" value="Transglutaminase-like"/>
</dbReference>
<dbReference type="InterPro" id="IPR038765">
    <property type="entry name" value="Papain-like_cys_pep_sf"/>
</dbReference>
<organism evidence="2 3">
    <name type="scientific">Denitrobaculum tricleocarpae</name>
    <dbReference type="NCBI Taxonomy" id="2591009"/>
    <lineage>
        <taxon>Bacteria</taxon>
        <taxon>Pseudomonadati</taxon>
        <taxon>Pseudomonadota</taxon>
        <taxon>Alphaproteobacteria</taxon>
        <taxon>Rhodospirillales</taxon>
        <taxon>Rhodospirillaceae</taxon>
        <taxon>Denitrobaculum</taxon>
    </lineage>
</organism>
<keyword evidence="3" id="KW-1185">Reference proteome</keyword>
<dbReference type="Pfam" id="PF08379">
    <property type="entry name" value="Bact_transglu_N"/>
    <property type="match status" value="1"/>
</dbReference>
<dbReference type="SMART" id="SM00460">
    <property type="entry name" value="TGc"/>
    <property type="match status" value="1"/>
</dbReference>
<dbReference type="Pfam" id="PF01841">
    <property type="entry name" value="Transglut_core"/>
    <property type="match status" value="1"/>
</dbReference>
<evidence type="ECO:0000313" key="2">
    <source>
        <dbReference type="EMBL" id="TQV79648.1"/>
    </source>
</evidence>
<dbReference type="OrthoDB" id="9804023at2"/>
<dbReference type="PANTHER" id="PTHR33490:SF1">
    <property type="entry name" value="SLL1233 PROTEIN"/>
    <property type="match status" value="1"/>
</dbReference>
<evidence type="ECO:0000259" key="1">
    <source>
        <dbReference type="SMART" id="SM00460"/>
    </source>
</evidence>
<name>A0A545TR03_9PROT</name>
<feature type="domain" description="Transglutaminase-like" evidence="1">
    <location>
        <begin position="174"/>
        <end position="262"/>
    </location>
</feature>
<proteinExistence type="predicted"/>
<dbReference type="EMBL" id="VHSH01000004">
    <property type="protein sequence ID" value="TQV79648.1"/>
    <property type="molecule type" value="Genomic_DNA"/>
</dbReference>